<dbReference type="AlphaFoldDB" id="A0A7C6A713"/>
<organism evidence="10">
    <name type="scientific">Desulfurella acetivorans</name>
    <dbReference type="NCBI Taxonomy" id="33002"/>
    <lineage>
        <taxon>Bacteria</taxon>
        <taxon>Pseudomonadati</taxon>
        <taxon>Campylobacterota</taxon>
        <taxon>Desulfurellia</taxon>
        <taxon>Desulfurellales</taxon>
        <taxon>Desulfurellaceae</taxon>
        <taxon>Desulfurella</taxon>
    </lineage>
</organism>
<evidence type="ECO:0000256" key="3">
    <source>
        <dbReference type="ARBA" id="ARBA00004763"/>
    </source>
</evidence>
<evidence type="ECO:0000256" key="6">
    <source>
        <dbReference type="ARBA" id="ARBA00022723"/>
    </source>
</evidence>
<dbReference type="Pfam" id="PF00809">
    <property type="entry name" value="Pterin_bind"/>
    <property type="match status" value="1"/>
</dbReference>
<dbReference type="InterPro" id="IPR045031">
    <property type="entry name" value="DHP_synth-like"/>
</dbReference>
<dbReference type="CDD" id="cd00739">
    <property type="entry name" value="DHPS"/>
    <property type="match status" value="1"/>
</dbReference>
<dbReference type="SUPFAM" id="SSF51717">
    <property type="entry name" value="Dihydropteroate synthetase-like"/>
    <property type="match status" value="1"/>
</dbReference>
<evidence type="ECO:0000259" key="9">
    <source>
        <dbReference type="PROSITE" id="PS50972"/>
    </source>
</evidence>
<keyword evidence="5 10" id="KW-0808">Transferase</keyword>
<gene>
    <name evidence="10" type="primary">folP</name>
    <name evidence="10" type="ORF">ENM99_04335</name>
</gene>
<comment type="catalytic activity">
    <reaction evidence="1">
        <text>(7,8-dihydropterin-6-yl)methyl diphosphate + 4-aminobenzoate = 7,8-dihydropteroate + diphosphate</text>
        <dbReference type="Rhea" id="RHEA:19949"/>
        <dbReference type="ChEBI" id="CHEBI:17836"/>
        <dbReference type="ChEBI" id="CHEBI:17839"/>
        <dbReference type="ChEBI" id="CHEBI:33019"/>
        <dbReference type="ChEBI" id="CHEBI:72950"/>
        <dbReference type="EC" id="2.5.1.15"/>
    </reaction>
</comment>
<evidence type="ECO:0000256" key="4">
    <source>
        <dbReference type="ARBA" id="ARBA00012458"/>
    </source>
</evidence>
<comment type="pathway">
    <text evidence="3">Cofactor biosynthesis; tetrahydrofolate biosynthesis; 7,8-dihydrofolate from 2-amino-4-hydroxy-6-hydroxymethyl-7,8-dihydropteridine diphosphate and 4-aminobenzoate: step 1/2.</text>
</comment>
<evidence type="ECO:0000256" key="7">
    <source>
        <dbReference type="ARBA" id="ARBA00022842"/>
    </source>
</evidence>
<sequence>MKFDLLKINSIDQVKKIMKNINADDIGIELMINKTINLSFLIYECDFYIANIVKQEALASGIDACVSKDAITAKVTKTDCLVFGDVKRLYMLANKLVNQSFKDLRELGIKLKQQLDAYFGNFLWQVGEKTFDLTNNYLIMGILNVTPDSFYDGGKYDTVSKALFRCEQILNEKADIIDIGAVSTRPFSQIVAQDEEKKRLLPVLEAIRKRFPDAILSVDTFNSSVAKEVFNYDVSIINDISGFTFDENMSECIVECNFSCVIMHIKGTPKTMQENPTYTHLITEINDFFDNAIKKLSKNNYDPKKIVLDPGIGFGKTTQHNLEIIKNIESLKIFGRPILIGLSRKSFIGNILNKDVNERLFGTIGANVASYFHGARIFRVHDVAANKEALEIAYQLNN</sequence>
<dbReference type="NCBIfam" id="TIGR01496">
    <property type="entry name" value="DHPS"/>
    <property type="match status" value="1"/>
</dbReference>
<dbReference type="PANTHER" id="PTHR20941:SF1">
    <property type="entry name" value="FOLIC ACID SYNTHESIS PROTEIN FOL1"/>
    <property type="match status" value="1"/>
</dbReference>
<keyword evidence="7" id="KW-0460">Magnesium</keyword>
<dbReference type="PROSITE" id="PS50972">
    <property type="entry name" value="PTERIN_BINDING"/>
    <property type="match status" value="1"/>
</dbReference>
<reference evidence="10" key="1">
    <citation type="journal article" date="2020" name="mSystems">
        <title>Genome- and Community-Level Interaction Insights into Carbon Utilization and Element Cycling Functions of Hydrothermarchaeota in Hydrothermal Sediment.</title>
        <authorList>
            <person name="Zhou Z."/>
            <person name="Liu Y."/>
            <person name="Xu W."/>
            <person name="Pan J."/>
            <person name="Luo Z.H."/>
            <person name="Li M."/>
        </authorList>
    </citation>
    <scope>NUCLEOTIDE SEQUENCE [LARGE SCALE GENOMIC DNA]</scope>
    <source>
        <strain evidence="10">SpSt-1135</strain>
    </source>
</reference>
<dbReference type="InterPro" id="IPR006390">
    <property type="entry name" value="DHP_synth_dom"/>
</dbReference>
<dbReference type="GO" id="GO:0046654">
    <property type="term" value="P:tetrahydrofolate biosynthetic process"/>
    <property type="evidence" value="ECO:0007669"/>
    <property type="project" value="TreeGrafter"/>
</dbReference>
<dbReference type="PANTHER" id="PTHR20941">
    <property type="entry name" value="FOLATE SYNTHESIS PROTEINS"/>
    <property type="match status" value="1"/>
</dbReference>
<evidence type="ECO:0000256" key="5">
    <source>
        <dbReference type="ARBA" id="ARBA00022679"/>
    </source>
</evidence>
<evidence type="ECO:0000256" key="2">
    <source>
        <dbReference type="ARBA" id="ARBA00001946"/>
    </source>
</evidence>
<dbReference type="Gene3D" id="3.20.20.20">
    <property type="entry name" value="Dihydropteroate synthase-like"/>
    <property type="match status" value="1"/>
</dbReference>
<proteinExistence type="predicted"/>
<protein>
    <recommendedName>
        <fullName evidence="4">dihydropteroate synthase</fullName>
        <ecNumber evidence="4">2.5.1.15</ecNumber>
    </recommendedName>
</protein>
<dbReference type="InterPro" id="IPR000489">
    <property type="entry name" value="Pterin-binding_dom"/>
</dbReference>
<dbReference type="EC" id="2.5.1.15" evidence="4"/>
<comment type="cofactor">
    <cofactor evidence="2">
        <name>Mg(2+)</name>
        <dbReference type="ChEBI" id="CHEBI:18420"/>
    </cofactor>
</comment>
<name>A0A7C6A713_DESAE</name>
<dbReference type="EMBL" id="DRZX01000213">
    <property type="protein sequence ID" value="HHS49064.1"/>
    <property type="molecule type" value="Genomic_DNA"/>
</dbReference>
<dbReference type="GO" id="GO:0046656">
    <property type="term" value="P:folic acid biosynthetic process"/>
    <property type="evidence" value="ECO:0007669"/>
    <property type="project" value="UniProtKB-KW"/>
</dbReference>
<dbReference type="GO" id="GO:0005829">
    <property type="term" value="C:cytosol"/>
    <property type="evidence" value="ECO:0007669"/>
    <property type="project" value="TreeGrafter"/>
</dbReference>
<dbReference type="GO" id="GO:0004156">
    <property type="term" value="F:dihydropteroate synthase activity"/>
    <property type="evidence" value="ECO:0007669"/>
    <property type="project" value="UniProtKB-EC"/>
</dbReference>
<keyword evidence="8" id="KW-0289">Folate biosynthesis</keyword>
<dbReference type="Proteomes" id="UP000886400">
    <property type="component" value="Unassembled WGS sequence"/>
</dbReference>
<dbReference type="InterPro" id="IPR011005">
    <property type="entry name" value="Dihydropteroate_synth-like_sf"/>
</dbReference>
<evidence type="ECO:0000256" key="1">
    <source>
        <dbReference type="ARBA" id="ARBA00000012"/>
    </source>
</evidence>
<dbReference type="GO" id="GO:0046872">
    <property type="term" value="F:metal ion binding"/>
    <property type="evidence" value="ECO:0007669"/>
    <property type="project" value="UniProtKB-KW"/>
</dbReference>
<evidence type="ECO:0000313" key="10">
    <source>
        <dbReference type="EMBL" id="HHS49064.1"/>
    </source>
</evidence>
<keyword evidence="6" id="KW-0479">Metal-binding</keyword>
<feature type="domain" description="Pterin-binding" evidence="9">
    <location>
        <begin position="137"/>
        <end position="391"/>
    </location>
</feature>
<accession>A0A7C6A713</accession>
<comment type="caution">
    <text evidence="10">The sequence shown here is derived from an EMBL/GenBank/DDBJ whole genome shotgun (WGS) entry which is preliminary data.</text>
</comment>
<dbReference type="PROSITE" id="PS00792">
    <property type="entry name" value="DHPS_1"/>
    <property type="match status" value="1"/>
</dbReference>
<evidence type="ECO:0000256" key="8">
    <source>
        <dbReference type="ARBA" id="ARBA00022909"/>
    </source>
</evidence>